<sequence>MKNSLMKQSFLYFALGLVFVYFVVVRVADYGYDVLAYILIIMTLMDFGIGIGLIITGFKRRKKTCRK</sequence>
<keyword evidence="1" id="KW-0812">Transmembrane</keyword>
<dbReference type="Pfam" id="PF14146">
    <property type="entry name" value="DUF4305"/>
    <property type="match status" value="1"/>
</dbReference>
<evidence type="ECO:0000313" key="3">
    <source>
        <dbReference type="Proteomes" id="UP000001288"/>
    </source>
</evidence>
<keyword evidence="1" id="KW-0472">Membrane</keyword>
<name>A0A0H3GIV5_LISM4</name>
<dbReference type="HOGENOM" id="CLU_201773_2_0_9"/>
<proteinExistence type="predicted"/>
<feature type="transmembrane region" description="Helical" evidence="1">
    <location>
        <begin position="9"/>
        <end position="28"/>
    </location>
</feature>
<organism evidence="2 3">
    <name type="scientific">Listeria monocytogenes serotype 1/2a (strain 10403S)</name>
    <dbReference type="NCBI Taxonomy" id="393133"/>
    <lineage>
        <taxon>Bacteria</taxon>
        <taxon>Bacillati</taxon>
        <taxon>Bacillota</taxon>
        <taxon>Bacilli</taxon>
        <taxon>Bacillales</taxon>
        <taxon>Listeriaceae</taxon>
        <taxon>Listeria</taxon>
    </lineage>
</organism>
<reference evidence="3" key="1">
    <citation type="submission" date="2010-04" db="EMBL/GenBank/DDBJ databases">
        <title>The genome sequence of Listeria monocytogenes strain 10403S.</title>
        <authorList>
            <consortium name="The Broad Institute Genome Sequencing Platform"/>
            <consortium name="The Broad Institute Genome Sequencing Center for Infectious Disease."/>
            <person name="Borowsky M."/>
            <person name="Borodovsky M."/>
            <person name="Young S.K."/>
            <person name="Zeng Q."/>
            <person name="Koehrsen M."/>
            <person name="Fitzgerald M."/>
            <person name="Wiedmann M."/>
            <person name="Swaminathan B."/>
            <person name="Lauer P."/>
            <person name="Portnoy D."/>
            <person name="Cossart P."/>
            <person name="Buchrieser C."/>
            <person name="Higgins D."/>
            <person name="Abouelleil A."/>
            <person name="Alvarado L."/>
            <person name="Arachchi H.M."/>
            <person name="Berlin A."/>
            <person name="Borenstein D."/>
            <person name="Brown A."/>
            <person name="Chapman S.B."/>
            <person name="Chen Z."/>
            <person name="Dunbar C.D."/>
            <person name="Engels R."/>
            <person name="Freedman E."/>
            <person name="Gearin G."/>
            <person name="Gellesch M."/>
            <person name="Goldberg J."/>
            <person name="Griggs A."/>
            <person name="Gujja S."/>
            <person name="Heilman E."/>
            <person name="Heiman D."/>
            <person name="Howarth C."/>
            <person name="Jen D."/>
            <person name="Larson L."/>
            <person name="Lui A."/>
            <person name="MacDonald J."/>
            <person name="Mehta T."/>
            <person name="Montmayeur A."/>
            <person name="Neiman D."/>
            <person name="Park D."/>
            <person name="Pearson M."/>
            <person name="Priest M."/>
            <person name="Richards J."/>
            <person name="Roberts A."/>
            <person name="Saif S."/>
            <person name="Shea T."/>
            <person name="Shenoy N."/>
            <person name="Sisk P."/>
            <person name="Stolte C."/>
            <person name="Sykes S."/>
            <person name="Walk T."/>
            <person name="White J."/>
            <person name="Yandava C."/>
            <person name="Haas B."/>
            <person name="Nusbaum C."/>
            <person name="Birren B."/>
        </authorList>
    </citation>
    <scope>NUCLEOTIDE SEQUENCE [LARGE SCALE GENOMIC DNA]</scope>
    <source>
        <strain evidence="3">10403S</strain>
    </source>
</reference>
<evidence type="ECO:0008006" key="4">
    <source>
        <dbReference type="Google" id="ProtNLM"/>
    </source>
</evidence>
<gene>
    <name evidence="2" type="ordered locus">LMRG_01222</name>
</gene>
<feature type="transmembrane region" description="Helical" evidence="1">
    <location>
        <begin position="34"/>
        <end position="58"/>
    </location>
</feature>
<dbReference type="AlphaFoldDB" id="A0A0H3GIV5"/>
<accession>A0A0H3GIV5</accession>
<protein>
    <recommendedName>
        <fullName evidence="4">DUF4305 domain-containing protein</fullName>
    </recommendedName>
</protein>
<keyword evidence="1" id="KW-1133">Transmembrane helix</keyword>
<dbReference type="RefSeq" id="WP_003722328.1">
    <property type="nucleotide sequence ID" value="NC_017544.1"/>
</dbReference>
<dbReference type="EMBL" id="CP002002">
    <property type="protein sequence ID" value="AEO07053.1"/>
    <property type="molecule type" value="Genomic_DNA"/>
</dbReference>
<dbReference type="KEGG" id="lmt:LMRG_01222"/>
<dbReference type="InterPro" id="IPR025426">
    <property type="entry name" value="DUF4305"/>
</dbReference>
<evidence type="ECO:0000313" key="2">
    <source>
        <dbReference type="EMBL" id="AEO07053.1"/>
    </source>
</evidence>
<dbReference type="Proteomes" id="UP000001288">
    <property type="component" value="Chromosome"/>
</dbReference>
<evidence type="ECO:0000256" key="1">
    <source>
        <dbReference type="SAM" id="Phobius"/>
    </source>
</evidence>